<organism evidence="1 2">
    <name type="scientific">Lysinibacillus piscis</name>
    <dbReference type="NCBI Taxonomy" id="2518931"/>
    <lineage>
        <taxon>Bacteria</taxon>
        <taxon>Bacillati</taxon>
        <taxon>Bacillota</taxon>
        <taxon>Bacilli</taxon>
        <taxon>Bacillales</taxon>
        <taxon>Bacillaceae</taxon>
        <taxon>Lysinibacillus</taxon>
    </lineage>
</organism>
<gene>
    <name evidence="1" type="ORF">LYSBPC_17910</name>
</gene>
<keyword evidence="2" id="KW-1185">Reference proteome</keyword>
<dbReference type="EMBL" id="BRZA01000002">
    <property type="protein sequence ID" value="GLC88664.1"/>
    <property type="molecule type" value="Genomic_DNA"/>
</dbReference>
<evidence type="ECO:0000313" key="1">
    <source>
        <dbReference type="EMBL" id="GLC88664.1"/>
    </source>
</evidence>
<sequence>MKLVLALEKMAKLPQILAEYGIPHKDVINVSYSWNATDVDVLVSLYSRESIEKIGMSELAPYISYTGEPANYRKITKYGITFVNFGMAVTEQCHMSKIQ</sequence>
<comment type="caution">
    <text evidence="1">The sequence shown here is derived from an EMBL/GenBank/DDBJ whole genome shotgun (WGS) entry which is preliminary data.</text>
</comment>
<evidence type="ECO:0000313" key="2">
    <source>
        <dbReference type="Proteomes" id="UP001065593"/>
    </source>
</evidence>
<accession>A0ABQ5NK49</accession>
<proteinExistence type="predicted"/>
<reference evidence="1" key="1">
    <citation type="submission" date="2022-08" db="EMBL/GenBank/DDBJ databases">
        <title>Draft genome sequence of Lysinibacillus sp. strain KH24.</title>
        <authorList>
            <person name="Kanbe H."/>
            <person name="Itoh H."/>
        </authorList>
    </citation>
    <scope>NUCLEOTIDE SEQUENCE</scope>
    <source>
        <strain evidence="1">KH24</strain>
    </source>
</reference>
<dbReference type="Proteomes" id="UP001065593">
    <property type="component" value="Unassembled WGS sequence"/>
</dbReference>
<protein>
    <submittedName>
        <fullName evidence="1">Uncharacterized protein</fullName>
    </submittedName>
</protein>
<name>A0ABQ5NK49_9BACI</name>
<dbReference type="RefSeq" id="WP_264988426.1">
    <property type="nucleotide sequence ID" value="NZ_BRZA01000002.1"/>
</dbReference>